<sequence>MDSSTPPENVILLRLPYELLLAVFRQLPDQKSIDALAEAYPSLTAVYINNIDSIQKAMRYNLMAEFVREATGHASLHLMRIALSLSALKAYCNRYSFKKPLIPLESAADYLSDSWVVSDEDLLKLKSSSIKGYLQIYCTLTRELTSYDFFLVVPNLDSWYNEKFVPVFEPKYLKRRSRIPRATHEAPANITDVEVLMVVDMWCLTSRHFRNTAPPVQTFLSMFTLEFSSRVVQFARYFMRGEKERKALPPTIIVLWTNILSSPI</sequence>
<protein>
    <submittedName>
        <fullName evidence="1">Uncharacterized protein</fullName>
    </submittedName>
</protein>
<dbReference type="AlphaFoldDB" id="A0A4Z0YDJ6"/>
<keyword evidence="2" id="KW-1185">Reference proteome</keyword>
<comment type="caution">
    <text evidence="1">The sequence shown here is derived from an EMBL/GenBank/DDBJ whole genome shotgun (WGS) entry which is preliminary data.</text>
</comment>
<evidence type="ECO:0000313" key="1">
    <source>
        <dbReference type="EMBL" id="TGJ82299.1"/>
    </source>
</evidence>
<dbReference type="Proteomes" id="UP000297716">
    <property type="component" value="Unassembled WGS sequence"/>
</dbReference>
<name>A0A4Z0YDJ6_9PEZI</name>
<reference evidence="1 2" key="1">
    <citation type="submission" date="2019-03" db="EMBL/GenBank/DDBJ databases">
        <title>Draft genome sequence of Xylaria hypoxylon DSM 108379, a ubiquitous saprotrophic-parasitic fungi on hardwood.</title>
        <authorList>
            <person name="Buettner E."/>
            <person name="Leonhardt S."/>
            <person name="Gebauer A.M."/>
            <person name="Liers C."/>
            <person name="Hofrichter M."/>
            <person name="Kellner H."/>
        </authorList>
    </citation>
    <scope>NUCLEOTIDE SEQUENCE [LARGE SCALE GENOMIC DNA]</scope>
    <source>
        <strain evidence="1 2">DSM 108379</strain>
    </source>
</reference>
<accession>A0A4Z0YDJ6</accession>
<gene>
    <name evidence="1" type="ORF">E0Z10_g6481</name>
</gene>
<dbReference type="EMBL" id="SKBN01000134">
    <property type="protein sequence ID" value="TGJ82299.1"/>
    <property type="molecule type" value="Genomic_DNA"/>
</dbReference>
<dbReference type="OrthoDB" id="4777059at2759"/>
<organism evidence="1 2">
    <name type="scientific">Xylaria hypoxylon</name>
    <dbReference type="NCBI Taxonomy" id="37992"/>
    <lineage>
        <taxon>Eukaryota</taxon>
        <taxon>Fungi</taxon>
        <taxon>Dikarya</taxon>
        <taxon>Ascomycota</taxon>
        <taxon>Pezizomycotina</taxon>
        <taxon>Sordariomycetes</taxon>
        <taxon>Xylariomycetidae</taxon>
        <taxon>Xylariales</taxon>
        <taxon>Xylariaceae</taxon>
        <taxon>Xylaria</taxon>
    </lineage>
</organism>
<proteinExistence type="predicted"/>
<evidence type="ECO:0000313" key="2">
    <source>
        <dbReference type="Proteomes" id="UP000297716"/>
    </source>
</evidence>